<feature type="region of interest" description="Disordered" evidence="3">
    <location>
        <begin position="1"/>
        <end position="21"/>
    </location>
</feature>
<protein>
    <submittedName>
        <fullName evidence="5">Transcriptional regulator, TetR family</fullName>
    </submittedName>
</protein>
<organism evidence="5 6">
    <name type="scientific">Geofilum rubicundum JCM 15548</name>
    <dbReference type="NCBI Taxonomy" id="1236989"/>
    <lineage>
        <taxon>Bacteria</taxon>
        <taxon>Pseudomonadati</taxon>
        <taxon>Bacteroidota</taxon>
        <taxon>Bacteroidia</taxon>
        <taxon>Marinilabiliales</taxon>
        <taxon>Marinilabiliaceae</taxon>
        <taxon>Geofilum</taxon>
    </lineage>
</organism>
<dbReference type="InterPro" id="IPR009057">
    <property type="entry name" value="Homeodomain-like_sf"/>
</dbReference>
<gene>
    <name evidence="5" type="ORF">JCM15548_14638</name>
</gene>
<dbReference type="PRINTS" id="PR00455">
    <property type="entry name" value="HTHTETR"/>
</dbReference>
<evidence type="ECO:0000256" key="2">
    <source>
        <dbReference type="PROSITE-ProRule" id="PRU00335"/>
    </source>
</evidence>
<dbReference type="Proteomes" id="UP000032900">
    <property type="component" value="Unassembled WGS sequence"/>
</dbReference>
<dbReference type="OrthoDB" id="9789566at2"/>
<dbReference type="STRING" id="1236989.JCM15548_14638"/>
<sequence>MGTRHNVVPQGGKVRKSTDRDESQEELILEAAKRVFFRKGYAAARMQEIADEAGANKALVHYYFRNKEKLFHHIFKSSFKAFWPSLESVFVGEPDVRQLLKALISLYVDLLEKMPYLPNFIITEINRDPEKVAGLIKETGIQPEKLMAVIGKAMSQNQMVKMDPRELILNTVGMCVFPVITRPLLGYMLWPDEGAYEKYLSGRKASLFAFVCRATGLEVDKN</sequence>
<dbReference type="GO" id="GO:0003677">
    <property type="term" value="F:DNA binding"/>
    <property type="evidence" value="ECO:0007669"/>
    <property type="project" value="UniProtKB-UniRule"/>
</dbReference>
<dbReference type="PROSITE" id="PS50977">
    <property type="entry name" value="HTH_TETR_2"/>
    <property type="match status" value="1"/>
</dbReference>
<dbReference type="InterPro" id="IPR001647">
    <property type="entry name" value="HTH_TetR"/>
</dbReference>
<evidence type="ECO:0000313" key="5">
    <source>
        <dbReference type="EMBL" id="GAO27786.1"/>
    </source>
</evidence>
<dbReference type="Gene3D" id="1.10.357.10">
    <property type="entry name" value="Tetracycline Repressor, domain 2"/>
    <property type="match status" value="1"/>
</dbReference>
<keyword evidence="1 2" id="KW-0238">DNA-binding</keyword>
<dbReference type="InterPro" id="IPR050109">
    <property type="entry name" value="HTH-type_TetR-like_transc_reg"/>
</dbReference>
<name>A0A0E9LRK1_9BACT</name>
<feature type="DNA-binding region" description="H-T-H motif" evidence="2">
    <location>
        <begin position="45"/>
        <end position="64"/>
    </location>
</feature>
<evidence type="ECO:0000256" key="3">
    <source>
        <dbReference type="SAM" id="MobiDB-lite"/>
    </source>
</evidence>
<evidence type="ECO:0000259" key="4">
    <source>
        <dbReference type="PROSITE" id="PS50977"/>
    </source>
</evidence>
<dbReference type="PANTHER" id="PTHR30328">
    <property type="entry name" value="TRANSCRIPTIONAL REPRESSOR"/>
    <property type="match status" value="1"/>
</dbReference>
<evidence type="ECO:0000313" key="6">
    <source>
        <dbReference type="Proteomes" id="UP000032900"/>
    </source>
</evidence>
<evidence type="ECO:0000256" key="1">
    <source>
        <dbReference type="ARBA" id="ARBA00023125"/>
    </source>
</evidence>
<reference evidence="5 6" key="1">
    <citation type="journal article" date="2015" name="Microbes Environ.">
        <title>Distribution and evolution of nitrogen fixation genes in the phylum bacteroidetes.</title>
        <authorList>
            <person name="Inoue J."/>
            <person name="Oshima K."/>
            <person name="Suda W."/>
            <person name="Sakamoto M."/>
            <person name="Iino T."/>
            <person name="Noda S."/>
            <person name="Hongoh Y."/>
            <person name="Hattori M."/>
            <person name="Ohkuma M."/>
        </authorList>
    </citation>
    <scope>NUCLEOTIDE SEQUENCE [LARGE SCALE GENOMIC DNA]</scope>
    <source>
        <strain evidence="5">JCM 15548</strain>
    </source>
</reference>
<feature type="domain" description="HTH tetR-type" evidence="4">
    <location>
        <begin position="22"/>
        <end position="82"/>
    </location>
</feature>
<proteinExistence type="predicted"/>
<dbReference type="SUPFAM" id="SSF46689">
    <property type="entry name" value="Homeodomain-like"/>
    <property type="match status" value="1"/>
</dbReference>
<dbReference type="InterPro" id="IPR036271">
    <property type="entry name" value="Tet_transcr_reg_TetR-rel_C_sf"/>
</dbReference>
<dbReference type="AlphaFoldDB" id="A0A0E9LRK1"/>
<accession>A0A0E9LRK1</accession>
<dbReference type="EMBL" id="BAZW01000101">
    <property type="protein sequence ID" value="GAO27786.1"/>
    <property type="molecule type" value="Genomic_DNA"/>
</dbReference>
<dbReference type="RefSeq" id="WP_083985277.1">
    <property type="nucleotide sequence ID" value="NZ_BAZW01000101.1"/>
</dbReference>
<dbReference type="SUPFAM" id="SSF48498">
    <property type="entry name" value="Tetracyclin repressor-like, C-terminal domain"/>
    <property type="match status" value="1"/>
</dbReference>
<comment type="caution">
    <text evidence="5">The sequence shown here is derived from an EMBL/GenBank/DDBJ whole genome shotgun (WGS) entry which is preliminary data.</text>
</comment>
<dbReference type="PANTHER" id="PTHR30328:SF54">
    <property type="entry name" value="HTH-TYPE TRANSCRIPTIONAL REPRESSOR SCO4008"/>
    <property type="match status" value="1"/>
</dbReference>
<keyword evidence="6" id="KW-1185">Reference proteome</keyword>
<dbReference type="Pfam" id="PF00440">
    <property type="entry name" value="TetR_N"/>
    <property type="match status" value="1"/>
</dbReference>